<reference evidence="6" key="1">
    <citation type="submission" date="2018-10" db="EMBL/GenBank/DDBJ databases">
        <authorList>
            <person name="Peiro R."/>
            <person name="Begona"/>
            <person name="Cbmso G."/>
            <person name="Lopez M."/>
            <person name="Gonzalez S."/>
            <person name="Sacristan E."/>
            <person name="Castillo E."/>
        </authorList>
    </citation>
    <scope>NUCLEOTIDE SEQUENCE [LARGE SCALE GENOMIC DNA]</scope>
</reference>
<dbReference type="PROSITE" id="PS00460">
    <property type="entry name" value="GLUTATHIONE_PEROXID_1"/>
    <property type="match status" value="1"/>
</dbReference>
<dbReference type="Pfam" id="PF00255">
    <property type="entry name" value="GSHPx"/>
    <property type="match status" value="1"/>
</dbReference>
<comment type="similarity">
    <text evidence="1 4">Belongs to the glutathione peroxidase family.</text>
</comment>
<dbReference type="InterPro" id="IPR029759">
    <property type="entry name" value="GPX_AS"/>
</dbReference>
<dbReference type="InterPro" id="IPR006311">
    <property type="entry name" value="TAT_signal"/>
</dbReference>
<dbReference type="GO" id="GO:0004601">
    <property type="term" value="F:peroxidase activity"/>
    <property type="evidence" value="ECO:0007669"/>
    <property type="project" value="UniProtKB-KW"/>
</dbReference>
<evidence type="ECO:0000256" key="3">
    <source>
        <dbReference type="ARBA" id="ARBA00023002"/>
    </source>
</evidence>
<protein>
    <recommendedName>
        <fullName evidence="4">Glutathione peroxidase</fullName>
    </recommendedName>
</protein>
<name>A0A447CP72_9BRAD</name>
<proteinExistence type="inferred from homology"/>
<gene>
    <name evidence="5" type="primary">gpx1</name>
    <name evidence="5" type="ORF">RHODGE_RHODGE_00057</name>
</gene>
<accession>A0A447CP72</accession>
<dbReference type="PANTHER" id="PTHR11592">
    <property type="entry name" value="GLUTATHIONE PEROXIDASE"/>
    <property type="match status" value="1"/>
</dbReference>
<evidence type="ECO:0000256" key="1">
    <source>
        <dbReference type="ARBA" id="ARBA00006926"/>
    </source>
</evidence>
<dbReference type="SUPFAM" id="SSF52833">
    <property type="entry name" value="Thioredoxin-like"/>
    <property type="match status" value="1"/>
</dbReference>
<dbReference type="GO" id="GO:0034599">
    <property type="term" value="P:cellular response to oxidative stress"/>
    <property type="evidence" value="ECO:0007669"/>
    <property type="project" value="TreeGrafter"/>
</dbReference>
<evidence type="ECO:0000313" key="5">
    <source>
        <dbReference type="EMBL" id="VCU06967.1"/>
    </source>
</evidence>
<evidence type="ECO:0000313" key="6">
    <source>
        <dbReference type="Proteomes" id="UP000289200"/>
    </source>
</evidence>
<sequence>MTLHRPSPRPGPSTMAPDWITPARLDRRAVLAGAAAALAWTGSSHAAETSRANAWVHGFAQAGGGEIRLMSHAGKPMLIVNTASLCGYTPQYAGLEQLWRTYGPRGLLVLAVPSDDFGGQEPGDQASIDHTTHRYGVSFPVTVKSVVRGPQAHPFYRWAALERPLDTPRWNFHKYLIDRDGRIAGAFASAIEPTDTRIAAAIATMLTG</sequence>
<dbReference type="InterPro" id="IPR000889">
    <property type="entry name" value="Glutathione_peroxidase"/>
</dbReference>
<dbReference type="PRINTS" id="PR01011">
    <property type="entry name" value="GLUTPROXDASE"/>
</dbReference>
<dbReference type="EMBL" id="UWOC01000004">
    <property type="protein sequence ID" value="VCU06967.1"/>
    <property type="molecule type" value="Genomic_DNA"/>
</dbReference>
<keyword evidence="6" id="KW-1185">Reference proteome</keyword>
<dbReference type="CDD" id="cd00340">
    <property type="entry name" value="GSH_Peroxidase"/>
    <property type="match status" value="1"/>
</dbReference>
<evidence type="ECO:0000256" key="2">
    <source>
        <dbReference type="ARBA" id="ARBA00022559"/>
    </source>
</evidence>
<comment type="caution">
    <text evidence="5">The sequence shown here is derived from an EMBL/GenBank/DDBJ whole genome shotgun (WGS) entry which is preliminary data.</text>
</comment>
<dbReference type="AlphaFoldDB" id="A0A447CP72"/>
<dbReference type="PANTHER" id="PTHR11592:SF78">
    <property type="entry name" value="GLUTATHIONE PEROXIDASE"/>
    <property type="match status" value="1"/>
</dbReference>
<dbReference type="Proteomes" id="UP000289200">
    <property type="component" value="Unassembled WGS sequence"/>
</dbReference>
<dbReference type="InterPro" id="IPR036249">
    <property type="entry name" value="Thioredoxin-like_sf"/>
</dbReference>
<organism evidence="5 6">
    <name type="scientific">Rhodoplanes serenus</name>
    <dbReference type="NCBI Taxonomy" id="200615"/>
    <lineage>
        <taxon>Bacteria</taxon>
        <taxon>Pseudomonadati</taxon>
        <taxon>Pseudomonadota</taxon>
        <taxon>Alphaproteobacteria</taxon>
        <taxon>Hyphomicrobiales</taxon>
        <taxon>Nitrobacteraceae</taxon>
        <taxon>Rhodoplanes</taxon>
    </lineage>
</organism>
<evidence type="ECO:0000256" key="4">
    <source>
        <dbReference type="RuleBase" id="RU000499"/>
    </source>
</evidence>
<keyword evidence="3 4" id="KW-0560">Oxidoreductase</keyword>
<dbReference type="PROSITE" id="PS51318">
    <property type="entry name" value="TAT"/>
    <property type="match status" value="1"/>
</dbReference>
<dbReference type="Gene3D" id="3.40.30.10">
    <property type="entry name" value="Glutaredoxin"/>
    <property type="match status" value="1"/>
</dbReference>
<keyword evidence="2 4" id="KW-0575">Peroxidase</keyword>
<dbReference type="PROSITE" id="PS51355">
    <property type="entry name" value="GLUTATHIONE_PEROXID_3"/>
    <property type="match status" value="1"/>
</dbReference>